<feature type="domain" description="AMP-binding enzyme C-terminal" evidence="5">
    <location>
        <begin position="291"/>
        <end position="366"/>
    </location>
</feature>
<dbReference type="InterPro" id="IPR020845">
    <property type="entry name" value="AMP-binding_CS"/>
</dbReference>
<gene>
    <name evidence="7" type="primary">LOC111008806</name>
</gene>
<accession>A0A6J1C6W1</accession>
<evidence type="ECO:0000256" key="2">
    <source>
        <dbReference type="ARBA" id="ARBA00022598"/>
    </source>
</evidence>
<dbReference type="GeneID" id="111008806"/>
<proteinExistence type="inferred from homology"/>
<dbReference type="InterPro" id="IPR025110">
    <property type="entry name" value="AMP-bd_C"/>
</dbReference>
<dbReference type="AlphaFoldDB" id="A0A6J1C6W1"/>
<evidence type="ECO:0000259" key="5">
    <source>
        <dbReference type="Pfam" id="PF13193"/>
    </source>
</evidence>
<dbReference type="KEGG" id="mcha:111008806"/>
<dbReference type="PANTHER" id="PTHR24096:SF251">
    <property type="entry name" value="4-COUMARATE--COA LIGASE-LIKE 9"/>
    <property type="match status" value="1"/>
</dbReference>
<evidence type="ECO:0000313" key="6">
    <source>
        <dbReference type="Proteomes" id="UP000504603"/>
    </source>
</evidence>
<keyword evidence="6" id="KW-1185">Reference proteome</keyword>
<dbReference type="Pfam" id="PF13193">
    <property type="entry name" value="AMP-binding_C"/>
    <property type="match status" value="1"/>
</dbReference>
<organism evidence="6 7">
    <name type="scientific">Momordica charantia</name>
    <name type="common">Bitter gourd</name>
    <name type="synonym">Balsam pear</name>
    <dbReference type="NCBI Taxonomy" id="3673"/>
    <lineage>
        <taxon>Eukaryota</taxon>
        <taxon>Viridiplantae</taxon>
        <taxon>Streptophyta</taxon>
        <taxon>Embryophyta</taxon>
        <taxon>Tracheophyta</taxon>
        <taxon>Spermatophyta</taxon>
        <taxon>Magnoliopsida</taxon>
        <taxon>eudicotyledons</taxon>
        <taxon>Gunneridae</taxon>
        <taxon>Pentapetalae</taxon>
        <taxon>rosids</taxon>
        <taxon>fabids</taxon>
        <taxon>Cucurbitales</taxon>
        <taxon>Cucurbitaceae</taxon>
        <taxon>Momordiceae</taxon>
        <taxon>Momordica</taxon>
    </lineage>
</organism>
<name>A0A6J1C6W1_MOMCH</name>
<dbReference type="Proteomes" id="UP000504603">
    <property type="component" value="Unplaced"/>
</dbReference>
<evidence type="ECO:0000259" key="4">
    <source>
        <dbReference type="Pfam" id="PF00501"/>
    </source>
</evidence>
<sequence>MTGSNRSDGRDDGGVADVEVNQSDSATILYSSGTTGRVKGVILTHRNLIVVNSAPRGLHPMVDQGEMEPHPASLCLLPLFHVYGFVMLIRAIARGETLVLMHRFHFEEMLRAVEKYKVMYIPVSPPLVVALAKSELAAKYDLSSLQILGCGGAPLAKEIIDKFHEKFPNVEIVQGYGLTESTAGASRTLGPEESNNTSSVGRLSESMEAKIVDPASGEALPPGHRGELWLRGPGIMKGYVGDDKAAAETLHPEGWLKTGDLCCFDSDGYLYIVDRLKELIKYKAYQVPPAELEHLLQSNPEIIDAAVIPYPDEEAGEIPMAYVVRKPGSNITEAQVIDFIAKQVAPYKKIRRVSFINAIPKSPSGKILRRELVKHALSQGSNKFQSSVEMAANPPSYHHLHQQLWRTASTISCMAHLHTY</sequence>
<dbReference type="OrthoDB" id="10253869at2759"/>
<feature type="region of interest" description="Disordered" evidence="3">
    <location>
        <begin position="183"/>
        <end position="202"/>
    </location>
</feature>
<dbReference type="PANTHER" id="PTHR24096">
    <property type="entry name" value="LONG-CHAIN-FATTY-ACID--COA LIGASE"/>
    <property type="match status" value="1"/>
</dbReference>
<comment type="similarity">
    <text evidence="1">Belongs to the ATP-dependent AMP-binding enzyme family.</text>
</comment>
<evidence type="ECO:0000256" key="1">
    <source>
        <dbReference type="ARBA" id="ARBA00006432"/>
    </source>
</evidence>
<reference evidence="7" key="1">
    <citation type="submission" date="2025-08" db="UniProtKB">
        <authorList>
            <consortium name="RefSeq"/>
        </authorList>
    </citation>
    <scope>IDENTIFICATION</scope>
    <source>
        <strain evidence="7">OHB3-1</strain>
    </source>
</reference>
<feature type="domain" description="AMP-dependent synthetase/ligase" evidence="4">
    <location>
        <begin position="16"/>
        <end position="239"/>
    </location>
</feature>
<evidence type="ECO:0000256" key="3">
    <source>
        <dbReference type="SAM" id="MobiDB-lite"/>
    </source>
</evidence>
<dbReference type="SUPFAM" id="SSF56801">
    <property type="entry name" value="Acetyl-CoA synthetase-like"/>
    <property type="match status" value="1"/>
</dbReference>
<dbReference type="InterPro" id="IPR000873">
    <property type="entry name" value="AMP-dep_synth/lig_dom"/>
</dbReference>
<dbReference type="FunFam" id="3.30.300.30:FF:000007">
    <property type="entry name" value="4-coumarate--CoA ligase 2"/>
    <property type="match status" value="1"/>
</dbReference>
<dbReference type="RefSeq" id="XP_022137309.1">
    <property type="nucleotide sequence ID" value="XM_022281617.1"/>
</dbReference>
<dbReference type="Gene3D" id="3.40.50.12780">
    <property type="entry name" value="N-terminal domain of ligase-like"/>
    <property type="match status" value="1"/>
</dbReference>
<dbReference type="InterPro" id="IPR042099">
    <property type="entry name" value="ANL_N_sf"/>
</dbReference>
<dbReference type="Pfam" id="PF00501">
    <property type="entry name" value="AMP-binding"/>
    <property type="match status" value="1"/>
</dbReference>
<dbReference type="InterPro" id="IPR045851">
    <property type="entry name" value="AMP-bd_C_sf"/>
</dbReference>
<keyword evidence="2" id="KW-0436">Ligase</keyword>
<dbReference type="Gene3D" id="3.30.300.30">
    <property type="match status" value="1"/>
</dbReference>
<dbReference type="GO" id="GO:0016405">
    <property type="term" value="F:CoA-ligase activity"/>
    <property type="evidence" value="ECO:0007669"/>
    <property type="project" value="TreeGrafter"/>
</dbReference>
<evidence type="ECO:0000313" key="7">
    <source>
        <dbReference type="RefSeq" id="XP_022137309.1"/>
    </source>
</evidence>
<protein>
    <submittedName>
        <fullName evidence="7">4-coumarate--CoA ligase-like 9</fullName>
    </submittedName>
</protein>
<dbReference type="PROSITE" id="PS00455">
    <property type="entry name" value="AMP_BINDING"/>
    <property type="match status" value="1"/>
</dbReference>